<feature type="transmembrane region" description="Helical" evidence="9">
    <location>
        <begin position="439"/>
        <end position="457"/>
    </location>
</feature>
<evidence type="ECO:0000256" key="3">
    <source>
        <dbReference type="ARBA" id="ARBA00022448"/>
    </source>
</evidence>
<evidence type="ECO:0000256" key="4">
    <source>
        <dbReference type="ARBA" id="ARBA00022692"/>
    </source>
</evidence>
<dbReference type="Proteomes" id="UP001108240">
    <property type="component" value="Unplaced"/>
</dbReference>
<accession>A0A9J8C6I6</accession>
<keyword evidence="10" id="KW-0175">Coiled coil</keyword>
<dbReference type="PANTHER" id="PTHR11629">
    <property type="entry name" value="VACUOLAR PROTON ATPASES"/>
    <property type="match status" value="1"/>
</dbReference>
<dbReference type="GeneTree" id="ENSGT00950000182881"/>
<comment type="similarity">
    <text evidence="2 9">Belongs to the V-ATPase 116 kDa subunit family.</text>
</comment>
<dbReference type="PIRSF" id="PIRSF001293">
    <property type="entry name" value="ATP6V0A1"/>
    <property type="match status" value="1"/>
</dbReference>
<evidence type="ECO:0000313" key="12">
    <source>
        <dbReference type="Proteomes" id="UP001108240"/>
    </source>
</evidence>
<feature type="transmembrane region" description="Helical" evidence="9">
    <location>
        <begin position="653"/>
        <end position="672"/>
    </location>
</feature>
<feature type="transmembrane region" description="Helical" evidence="9">
    <location>
        <begin position="533"/>
        <end position="554"/>
    </location>
</feature>
<feature type="transmembrane region" description="Helical" evidence="9">
    <location>
        <begin position="733"/>
        <end position="758"/>
    </location>
</feature>
<comment type="function">
    <text evidence="9">Essential component of the vacuolar proton pump (V-ATPase), a multimeric enzyme that catalyzes the translocation of protons across the membranes. Required for assembly and activity of the V-ATPase.</text>
</comment>
<organism evidence="11 12">
    <name type="scientific">Cyprinus carpio carpio</name>
    <dbReference type="NCBI Taxonomy" id="630221"/>
    <lineage>
        <taxon>Eukaryota</taxon>
        <taxon>Metazoa</taxon>
        <taxon>Chordata</taxon>
        <taxon>Craniata</taxon>
        <taxon>Vertebrata</taxon>
        <taxon>Euteleostomi</taxon>
        <taxon>Actinopterygii</taxon>
        <taxon>Neopterygii</taxon>
        <taxon>Teleostei</taxon>
        <taxon>Ostariophysi</taxon>
        <taxon>Cypriniformes</taxon>
        <taxon>Cyprinidae</taxon>
        <taxon>Cyprininae</taxon>
        <taxon>Cyprinus</taxon>
    </lineage>
</organism>
<protein>
    <recommendedName>
        <fullName evidence="9">V-type proton ATPase subunit a</fullName>
    </recommendedName>
</protein>
<keyword evidence="5 9" id="KW-0375">Hydrogen ion transport</keyword>
<evidence type="ECO:0000256" key="7">
    <source>
        <dbReference type="ARBA" id="ARBA00023065"/>
    </source>
</evidence>
<dbReference type="InterPro" id="IPR026028">
    <property type="entry name" value="V-type_ATPase_116kDa_su_euka"/>
</dbReference>
<name>A0A9J8C6I6_CYPCA</name>
<dbReference type="Pfam" id="PF01496">
    <property type="entry name" value="V_ATPase_I"/>
    <property type="match status" value="2"/>
</dbReference>
<evidence type="ECO:0000256" key="10">
    <source>
        <dbReference type="SAM" id="Coils"/>
    </source>
</evidence>
<dbReference type="GO" id="GO:0000220">
    <property type="term" value="C:vacuolar proton-transporting V-type ATPase, V0 domain"/>
    <property type="evidence" value="ECO:0007669"/>
    <property type="project" value="InterPro"/>
</dbReference>
<keyword evidence="4 9" id="KW-0812">Transmembrane</keyword>
<dbReference type="GO" id="GO:0046961">
    <property type="term" value="F:proton-transporting ATPase activity, rotational mechanism"/>
    <property type="evidence" value="ECO:0007669"/>
    <property type="project" value="InterPro"/>
</dbReference>
<feature type="coiled-coil region" evidence="10">
    <location>
        <begin position="95"/>
        <end position="122"/>
    </location>
</feature>
<evidence type="ECO:0000313" key="11">
    <source>
        <dbReference type="Ensembl" id="ENSCCRP00000165432.1"/>
    </source>
</evidence>
<feature type="transmembrane region" description="Helical" evidence="9">
    <location>
        <begin position="627"/>
        <end position="646"/>
    </location>
</feature>
<dbReference type="PANTHER" id="PTHR11629:SF21">
    <property type="entry name" value="V-TYPE PROTON ATPASE 116 KDA SUBUNIT A 3"/>
    <property type="match status" value="1"/>
</dbReference>
<reference evidence="11" key="1">
    <citation type="submission" date="2025-08" db="UniProtKB">
        <authorList>
            <consortium name="Ensembl"/>
        </authorList>
    </citation>
    <scope>IDENTIFICATION</scope>
</reference>
<evidence type="ECO:0000256" key="6">
    <source>
        <dbReference type="ARBA" id="ARBA00022989"/>
    </source>
</evidence>
<dbReference type="Ensembl" id="ENSCCRT00000147144.1">
    <property type="protein sequence ID" value="ENSCCRP00000165432.1"/>
    <property type="gene ID" value="ENSCCRG00000064394.1"/>
</dbReference>
<sequence length="803" mass="91624">MGSLFRSEEVCLVQLFLQTGSAYNCVSELGELGIVEFRDLNPNVNAFQRKFVNEVRRCEELEKTFVLLEQEILRSLSQKLQPPIPTPPAPQPRELLTIEEESERLARELREVSRNRDSLRSQYTQLCQYRGVLKQTHSLTASQTPLVSFEPVALAENRQDVRLSFVAGVVHPWKVPAFERLLWRACRGYIIVDFHEMEEKLEHPDSEVQWTVFLISFWGDQIGQKVKKICDCFHTQTFPYPENQAEREETLNGLRGRIEDIRSVMGETEQYMQQLLVRALARLPEWIVQVQKCKAVQTVLNLCSPSVTDKCLIAEAWCPVSQLPALQSALREGGRKSGSSVDSFFNRLPATTSPPTVFPTNSFTAGFQNIVDAYGVASYREMNPAVYTIITFPFLFAVMFGDVGHGLLMTLVALWMVLEEKDPKLRKNTNEIWQMMFGGRYLILLMGLFSIYTGAIYNECFSRGLSTFSSGWHVRPNAEYYNWTEETFRSNRYLSLDPNVTDVFTGPYPFGIDPIWGLANNHLTFLNSYKMKMSVIIGVIHMTFGVCLSVFNYIHFREISSVFLVLIPELCFMLCLFGYLIFMVIYKWVVYGPMTSDSAPSILIHFIDMFLFTENKDNKPLYTGQMVVQKVLVIVAVLSVPVLLLGKPIVQEWTGVHFFFFFFVCVCLPGGGEEEEFDTANVFMHQAIHTIEYCLGCISNTASYLRLWALSLAHAQLSEVLWSMVMSISFRQLSYVGSIIMVVIFAAFAVLTVSILLVMEGLSAFLHALRLHWVEFQNKFYSGTGYKLTPFNFSSEIGAFSLK</sequence>
<dbReference type="AlphaFoldDB" id="A0A9J8C6I6"/>
<feature type="transmembrane region" description="Helical" evidence="9">
    <location>
        <begin position="561"/>
        <end position="586"/>
    </location>
</feature>
<feature type="transmembrane region" description="Helical" evidence="9">
    <location>
        <begin position="392"/>
        <end position="418"/>
    </location>
</feature>
<dbReference type="GO" id="GO:0007035">
    <property type="term" value="P:vacuolar acidification"/>
    <property type="evidence" value="ECO:0007669"/>
    <property type="project" value="TreeGrafter"/>
</dbReference>
<proteinExistence type="inferred from homology"/>
<evidence type="ECO:0000256" key="1">
    <source>
        <dbReference type="ARBA" id="ARBA00004141"/>
    </source>
</evidence>
<evidence type="ECO:0000256" key="8">
    <source>
        <dbReference type="ARBA" id="ARBA00023136"/>
    </source>
</evidence>
<evidence type="ECO:0000256" key="5">
    <source>
        <dbReference type="ARBA" id="ARBA00022781"/>
    </source>
</evidence>
<keyword evidence="7 9" id="KW-0406">Ion transport</keyword>
<keyword evidence="6 9" id="KW-1133">Transmembrane helix</keyword>
<evidence type="ECO:0000256" key="9">
    <source>
        <dbReference type="RuleBase" id="RU361189"/>
    </source>
</evidence>
<dbReference type="InterPro" id="IPR002490">
    <property type="entry name" value="V-ATPase_116kDa_su"/>
</dbReference>
<evidence type="ECO:0000256" key="2">
    <source>
        <dbReference type="ARBA" id="ARBA00009904"/>
    </source>
</evidence>
<keyword evidence="12" id="KW-1185">Reference proteome</keyword>
<dbReference type="GO" id="GO:0005886">
    <property type="term" value="C:plasma membrane"/>
    <property type="evidence" value="ECO:0007669"/>
    <property type="project" value="TreeGrafter"/>
</dbReference>
<keyword evidence="3 9" id="KW-0813">Transport</keyword>
<comment type="subcellular location">
    <subcellularLocation>
        <location evidence="1">Membrane</location>
        <topology evidence="1">Multi-pass membrane protein</topology>
    </subcellularLocation>
</comment>
<keyword evidence="8 9" id="KW-0472">Membrane</keyword>
<reference evidence="11" key="2">
    <citation type="submission" date="2025-09" db="UniProtKB">
        <authorList>
            <consortium name="Ensembl"/>
        </authorList>
    </citation>
    <scope>IDENTIFICATION</scope>
</reference>
<dbReference type="GO" id="GO:0051117">
    <property type="term" value="F:ATPase binding"/>
    <property type="evidence" value="ECO:0007669"/>
    <property type="project" value="TreeGrafter"/>
</dbReference>